<proteinExistence type="inferred from homology"/>
<dbReference type="GO" id="GO:0072527">
    <property type="term" value="P:pyrimidine-containing compound metabolic process"/>
    <property type="evidence" value="ECO:0007669"/>
    <property type="project" value="UniProtKB-ARBA"/>
</dbReference>
<comment type="subunit">
    <text evidence="2">Homodimer.</text>
</comment>
<protein>
    <submittedName>
        <fullName evidence="7">Cytidine deaminase, putative</fullName>
    </submittedName>
</protein>
<gene>
    <name evidence="7" type="ORF">BN1204_016250</name>
</gene>
<feature type="domain" description="CMP/dCMP-type deaminase" evidence="6">
    <location>
        <begin position="283"/>
        <end position="405"/>
    </location>
</feature>
<dbReference type="AlphaFoldDB" id="A0A0F7U9T6"/>
<dbReference type="GO" id="GO:0042802">
    <property type="term" value="F:identical protein binding"/>
    <property type="evidence" value="ECO:0007669"/>
    <property type="project" value="UniProtKB-ARBA"/>
</dbReference>
<dbReference type="InterPro" id="IPR016192">
    <property type="entry name" value="APOBEC/CMP_deaminase_Zn-bd"/>
</dbReference>
<dbReference type="PANTHER" id="PTHR11644:SF2">
    <property type="entry name" value="CYTIDINE DEAMINASE"/>
    <property type="match status" value="1"/>
</dbReference>
<dbReference type="Pfam" id="PF08211">
    <property type="entry name" value="dCMP_cyt_deam_2"/>
    <property type="match status" value="1"/>
</dbReference>
<dbReference type="Pfam" id="PF00383">
    <property type="entry name" value="dCMP_cyt_deam_1"/>
    <property type="match status" value="1"/>
</dbReference>
<sequence>MGIITAESAPAHGAHRADSLGQLDQVSGVLPKGQETSREAADRFLQRFGTRMLDAAQRVASNAYAPYTGIRTGCAVLTDSGHVHAGCTVENVAYPSSLCAIHCAVSAAVSSELGRQSRLEGHVVACVVVEVVDEDGQGTGDNAKEVHGEMSTGAALVKHRALQRMTIPGCCRQWLREVQAPGTDVEILFTRFRAPSVPSGEAVPVGEDAEKAIKRLKAASLVSENCLSTRVDCLSHVLPHVRGQVHASGLTGSSRPNLATLSDSNWFRMKAEVTMNDDSPVPPFLPGMIHMLTMALRRTYCPYSEFPVGAAVLTDKGVFTGSNVENEVLALGMCAEQTAIANAVASGAKEILAVVVACQNFVQCFGRPCGQCRQVIEEADKMAGGTTNVTVYACRRVSDGSAAPNCDSKSLRWQCQAIQGGNLLPYAFNSLDAAAS</sequence>
<evidence type="ECO:0000256" key="1">
    <source>
        <dbReference type="ARBA" id="ARBA00006576"/>
    </source>
</evidence>
<evidence type="ECO:0000256" key="3">
    <source>
        <dbReference type="ARBA" id="ARBA00022723"/>
    </source>
</evidence>
<dbReference type="GO" id="GO:0055086">
    <property type="term" value="P:nucleobase-containing small molecule metabolic process"/>
    <property type="evidence" value="ECO:0007669"/>
    <property type="project" value="UniProtKB-ARBA"/>
</dbReference>
<feature type="domain" description="CMP/dCMP-type deaminase" evidence="6">
    <location>
        <begin position="47"/>
        <end position="164"/>
    </location>
</feature>
<dbReference type="PROSITE" id="PS51747">
    <property type="entry name" value="CYT_DCMP_DEAMINASES_2"/>
    <property type="match status" value="2"/>
</dbReference>
<dbReference type="SUPFAM" id="SSF53927">
    <property type="entry name" value="Cytidine deaminase-like"/>
    <property type="match status" value="2"/>
</dbReference>
<dbReference type="InterPro" id="IPR002125">
    <property type="entry name" value="CMP_dCMP_dom"/>
</dbReference>
<dbReference type="NCBIfam" id="NF004064">
    <property type="entry name" value="PRK05578.1"/>
    <property type="match status" value="1"/>
</dbReference>
<organism evidence="7">
    <name type="scientific">Neospora caninum (strain Liverpool)</name>
    <dbReference type="NCBI Taxonomy" id="572307"/>
    <lineage>
        <taxon>Eukaryota</taxon>
        <taxon>Sar</taxon>
        <taxon>Alveolata</taxon>
        <taxon>Apicomplexa</taxon>
        <taxon>Conoidasida</taxon>
        <taxon>Coccidia</taxon>
        <taxon>Eucoccidiorida</taxon>
        <taxon>Eimeriorina</taxon>
        <taxon>Sarcocystidae</taxon>
        <taxon>Neospora</taxon>
    </lineage>
</organism>
<dbReference type="GO" id="GO:0008270">
    <property type="term" value="F:zinc ion binding"/>
    <property type="evidence" value="ECO:0007669"/>
    <property type="project" value="InterPro"/>
</dbReference>
<dbReference type="GO" id="GO:0005829">
    <property type="term" value="C:cytosol"/>
    <property type="evidence" value="ECO:0007669"/>
    <property type="project" value="TreeGrafter"/>
</dbReference>
<dbReference type="PROSITE" id="PS00903">
    <property type="entry name" value="CYT_DCMP_DEAMINASES_1"/>
    <property type="match status" value="1"/>
</dbReference>
<evidence type="ECO:0000259" key="6">
    <source>
        <dbReference type="PROSITE" id="PS51747"/>
    </source>
</evidence>
<dbReference type="EMBL" id="LN714480">
    <property type="protein sequence ID" value="CEL65791.1"/>
    <property type="molecule type" value="Genomic_DNA"/>
</dbReference>
<keyword evidence="5" id="KW-0862">Zinc</keyword>
<dbReference type="GO" id="GO:0004126">
    <property type="term" value="F:cytidine deaminase activity"/>
    <property type="evidence" value="ECO:0007669"/>
    <property type="project" value="InterPro"/>
</dbReference>
<dbReference type="Gene3D" id="3.40.140.10">
    <property type="entry name" value="Cytidine Deaminase, domain 2"/>
    <property type="match status" value="2"/>
</dbReference>
<evidence type="ECO:0000256" key="2">
    <source>
        <dbReference type="ARBA" id="ARBA00011738"/>
    </source>
</evidence>
<dbReference type="InterPro" id="IPR050202">
    <property type="entry name" value="Cyt/Deoxycyt_deaminase"/>
</dbReference>
<comment type="similarity">
    <text evidence="1">Belongs to the cytidine and deoxycytidylate deaminase family.</text>
</comment>
<accession>A0A0F7U9T6</accession>
<keyword evidence="4" id="KW-0378">Hydrolase</keyword>
<dbReference type="InterPro" id="IPR013171">
    <property type="entry name" value="Cyd/dCyd_deaminase_Zn-bd"/>
</dbReference>
<evidence type="ECO:0000256" key="4">
    <source>
        <dbReference type="ARBA" id="ARBA00022801"/>
    </source>
</evidence>
<name>A0A0F7U9T6_NEOCL</name>
<dbReference type="InterPro" id="IPR016193">
    <property type="entry name" value="Cytidine_deaminase-like"/>
</dbReference>
<reference evidence="7" key="1">
    <citation type="journal article" date="2015" name="PLoS ONE">
        <title>Comprehensive Evaluation of Toxoplasma gondii VEG and Neospora caninum LIV Genomes with Tachyzoite Stage Transcriptome and Proteome Defines Novel Transcript Features.</title>
        <authorList>
            <person name="Ramaprasad A."/>
            <person name="Mourier T."/>
            <person name="Naeem R."/>
            <person name="Malas T.B."/>
            <person name="Moussa E."/>
            <person name="Panigrahi A."/>
            <person name="Vermont S.J."/>
            <person name="Otto T.D."/>
            <person name="Wastling J."/>
            <person name="Pain A."/>
        </authorList>
    </citation>
    <scope>NUCLEOTIDE SEQUENCE</scope>
    <source>
        <strain evidence="7">Liverpool</strain>
    </source>
</reference>
<dbReference type="CDD" id="cd01283">
    <property type="entry name" value="cytidine_deaminase"/>
    <property type="match status" value="2"/>
</dbReference>
<keyword evidence="3" id="KW-0479">Metal-binding</keyword>
<evidence type="ECO:0000313" key="7">
    <source>
        <dbReference type="EMBL" id="CEL65791.1"/>
    </source>
</evidence>
<evidence type="ECO:0000256" key="5">
    <source>
        <dbReference type="ARBA" id="ARBA00022833"/>
    </source>
</evidence>
<dbReference type="PANTHER" id="PTHR11644">
    <property type="entry name" value="CYTIDINE DEAMINASE"/>
    <property type="match status" value="1"/>
</dbReference>